<evidence type="ECO:0000313" key="2">
    <source>
        <dbReference type="EMBL" id="GLB52057.1"/>
    </source>
</evidence>
<dbReference type="PANTHER" id="PTHR12526:SF630">
    <property type="entry name" value="GLYCOSYLTRANSFERASE"/>
    <property type="match status" value="1"/>
</dbReference>
<organism evidence="2 3">
    <name type="scientific">Neptunitalea chrysea</name>
    <dbReference type="NCBI Taxonomy" id="1647581"/>
    <lineage>
        <taxon>Bacteria</taxon>
        <taxon>Pseudomonadati</taxon>
        <taxon>Bacteroidota</taxon>
        <taxon>Flavobacteriia</taxon>
        <taxon>Flavobacteriales</taxon>
        <taxon>Flavobacteriaceae</taxon>
        <taxon>Neptunitalea</taxon>
    </lineage>
</organism>
<sequence>MKFLIITHVEHSKHSERYYGYAPYIREMNLWLQYCDEVEVIAPLEQKEVSPIDIPYQHNKITFTEVPLFNLLSIKELFSTIIKAPGICRALYKGMKQADHIHVRCPGNMGLLGCIIQIAFPKKKKTAKYAGNWDLQSKQPFTYKLQRKILRNTFLTRNMQVLVYGDWNDNTKNIKPFFTATYHEKDKKEIADKSYSGKLNLMFVGALSAGKQPLYVIELAQNLLKNGIDVKLDVYGDGTLRPELENYIANNNLSEVVTLMGNRTKQEVESSYRNNHFMILPSKSEGWPKVVAEAMFWGCIPIATKVSCVPYMLNEGRRGILLNMNLKTDTESLAKLIGDKEKCTIMRSEGAKWSRNYTLDYFDEEIKKLMM</sequence>
<reference evidence="2" key="1">
    <citation type="submission" date="2022-07" db="EMBL/GenBank/DDBJ databases">
        <title>Taxonomy of Novel Oxalotrophic and Methylotrophic Bacteria.</title>
        <authorList>
            <person name="Sahin N."/>
            <person name="Tani A."/>
        </authorList>
    </citation>
    <scope>NUCLEOTIDE SEQUENCE</scope>
    <source>
        <strain evidence="2">AM327</strain>
    </source>
</reference>
<dbReference type="InterPro" id="IPR001296">
    <property type="entry name" value="Glyco_trans_1"/>
</dbReference>
<dbReference type="CDD" id="cd03801">
    <property type="entry name" value="GT4_PimA-like"/>
    <property type="match status" value="1"/>
</dbReference>
<gene>
    <name evidence="2" type="ORF">NBRC110019_10960</name>
</gene>
<protein>
    <submittedName>
        <fullName evidence="2">Glycosyl transferase</fullName>
    </submittedName>
</protein>
<comment type="caution">
    <text evidence="2">The sequence shown here is derived from an EMBL/GenBank/DDBJ whole genome shotgun (WGS) entry which is preliminary data.</text>
</comment>
<dbReference type="AlphaFoldDB" id="A0A9W6EV37"/>
<dbReference type="RefSeq" id="WP_281753110.1">
    <property type="nucleotide sequence ID" value="NZ_BRVP01000006.1"/>
</dbReference>
<dbReference type="Proteomes" id="UP001143545">
    <property type="component" value="Unassembled WGS sequence"/>
</dbReference>
<dbReference type="Pfam" id="PF00534">
    <property type="entry name" value="Glycos_transf_1"/>
    <property type="match status" value="1"/>
</dbReference>
<proteinExistence type="predicted"/>
<feature type="domain" description="Glycosyl transferase family 1" evidence="1">
    <location>
        <begin position="193"/>
        <end position="353"/>
    </location>
</feature>
<dbReference type="GO" id="GO:0016757">
    <property type="term" value="F:glycosyltransferase activity"/>
    <property type="evidence" value="ECO:0007669"/>
    <property type="project" value="InterPro"/>
</dbReference>
<dbReference type="PANTHER" id="PTHR12526">
    <property type="entry name" value="GLYCOSYLTRANSFERASE"/>
    <property type="match status" value="1"/>
</dbReference>
<evidence type="ECO:0000259" key="1">
    <source>
        <dbReference type="Pfam" id="PF00534"/>
    </source>
</evidence>
<name>A0A9W6EV37_9FLAO</name>
<dbReference type="Gene3D" id="3.40.50.2000">
    <property type="entry name" value="Glycogen Phosphorylase B"/>
    <property type="match status" value="2"/>
</dbReference>
<keyword evidence="3" id="KW-1185">Reference proteome</keyword>
<accession>A0A9W6EV37</accession>
<keyword evidence="2" id="KW-0808">Transferase</keyword>
<dbReference type="SUPFAM" id="SSF53756">
    <property type="entry name" value="UDP-Glycosyltransferase/glycogen phosphorylase"/>
    <property type="match status" value="1"/>
</dbReference>
<evidence type="ECO:0000313" key="3">
    <source>
        <dbReference type="Proteomes" id="UP001143545"/>
    </source>
</evidence>
<dbReference type="EMBL" id="BRVP01000006">
    <property type="protein sequence ID" value="GLB52057.1"/>
    <property type="molecule type" value="Genomic_DNA"/>
</dbReference>